<evidence type="ECO:0000256" key="1">
    <source>
        <dbReference type="ARBA" id="ARBA00006987"/>
    </source>
</evidence>
<dbReference type="KEGG" id="rhf:EUB48_15300"/>
<name>A0A515DDM1_9BURK</name>
<keyword evidence="2" id="KW-0732">Signal</keyword>
<evidence type="ECO:0000313" key="3">
    <source>
        <dbReference type="EMBL" id="QDL38504.1"/>
    </source>
</evidence>
<feature type="chain" id="PRO_5022154565" evidence="2">
    <location>
        <begin position="30"/>
        <end position="327"/>
    </location>
</feature>
<protein>
    <submittedName>
        <fullName evidence="3">Tripartite tricarboxylate transporter substrate binding protein</fullName>
    </submittedName>
</protein>
<keyword evidence="4" id="KW-1185">Reference proteome</keyword>
<dbReference type="CDD" id="cd13578">
    <property type="entry name" value="PBP2_Bug27"/>
    <property type="match status" value="1"/>
</dbReference>
<organism evidence="3 4">
    <name type="scientific">Rhodoferax sediminis</name>
    <dbReference type="NCBI Taxonomy" id="2509614"/>
    <lineage>
        <taxon>Bacteria</taxon>
        <taxon>Pseudomonadati</taxon>
        <taxon>Pseudomonadota</taxon>
        <taxon>Betaproteobacteria</taxon>
        <taxon>Burkholderiales</taxon>
        <taxon>Comamonadaceae</taxon>
        <taxon>Rhodoferax</taxon>
    </lineage>
</organism>
<gene>
    <name evidence="3" type="ORF">EUB48_15300</name>
</gene>
<dbReference type="InterPro" id="IPR042100">
    <property type="entry name" value="Bug_dom1"/>
</dbReference>
<dbReference type="EMBL" id="CP035503">
    <property type="protein sequence ID" value="QDL38504.1"/>
    <property type="molecule type" value="Genomic_DNA"/>
</dbReference>
<comment type="similarity">
    <text evidence="1">Belongs to the UPF0065 (bug) family.</text>
</comment>
<dbReference type="InterPro" id="IPR006311">
    <property type="entry name" value="TAT_signal"/>
</dbReference>
<dbReference type="Gene3D" id="3.40.190.150">
    <property type="entry name" value="Bordetella uptake gene, domain 1"/>
    <property type="match status" value="1"/>
</dbReference>
<proteinExistence type="inferred from homology"/>
<dbReference type="Gene3D" id="3.40.190.10">
    <property type="entry name" value="Periplasmic binding protein-like II"/>
    <property type="match status" value="1"/>
</dbReference>
<evidence type="ECO:0000256" key="2">
    <source>
        <dbReference type="SAM" id="SignalP"/>
    </source>
</evidence>
<dbReference type="SUPFAM" id="SSF53850">
    <property type="entry name" value="Periplasmic binding protein-like II"/>
    <property type="match status" value="1"/>
</dbReference>
<dbReference type="InterPro" id="IPR005064">
    <property type="entry name" value="BUG"/>
</dbReference>
<dbReference type="PIRSF" id="PIRSF017082">
    <property type="entry name" value="YflP"/>
    <property type="match status" value="1"/>
</dbReference>
<dbReference type="Pfam" id="PF03401">
    <property type="entry name" value="TctC"/>
    <property type="match status" value="1"/>
</dbReference>
<dbReference type="Proteomes" id="UP000316798">
    <property type="component" value="Chromosome"/>
</dbReference>
<dbReference type="PANTHER" id="PTHR42928">
    <property type="entry name" value="TRICARBOXYLATE-BINDING PROTEIN"/>
    <property type="match status" value="1"/>
</dbReference>
<dbReference type="PROSITE" id="PS51318">
    <property type="entry name" value="TAT"/>
    <property type="match status" value="1"/>
</dbReference>
<sequence length="327" mass="34240">MMDIPNVSRRHALAALAAMTTMGSLPARAQAYPSKPVRVIVPYAPGGALDSVARLFSLRMAARLGATFIVENKPGANNIIGNETVAKAPANGYTILFAGAPFALNTALGIKEPYDVLKDFAPVMLVSSTPVIITVNPATPYRTLADIVAASKADPKGLSFATAGVGSMPHLVGEALRLQSGANLTHVGYKGSAPALQDAMGGAVPLFFDAYTPAGVQVAAGKLRGIAVASPTRLRPLPNIPTTAEQGFPGIVGEAFQALLVPAGTPRAIIDKLHEVALAVSREPEVRDRLVQQGYNILASTPEELTTYVHREINRWTPIVKAAGIKL</sequence>
<dbReference type="OrthoDB" id="8806446at2"/>
<evidence type="ECO:0000313" key="4">
    <source>
        <dbReference type="Proteomes" id="UP000316798"/>
    </source>
</evidence>
<feature type="signal peptide" evidence="2">
    <location>
        <begin position="1"/>
        <end position="29"/>
    </location>
</feature>
<dbReference type="PANTHER" id="PTHR42928:SF5">
    <property type="entry name" value="BLR1237 PROTEIN"/>
    <property type="match status" value="1"/>
</dbReference>
<accession>A0A515DDM1</accession>
<dbReference type="AlphaFoldDB" id="A0A515DDM1"/>
<reference evidence="3 4" key="1">
    <citation type="submission" date="2019-01" db="EMBL/GenBank/DDBJ databases">
        <title>Genomic insights into a novel species Rhodoferax sp.</title>
        <authorList>
            <person name="Jin L."/>
        </authorList>
    </citation>
    <scope>NUCLEOTIDE SEQUENCE [LARGE SCALE GENOMIC DNA]</scope>
    <source>
        <strain evidence="3 4">CHu59-6-5</strain>
    </source>
</reference>